<comment type="caution">
    <text evidence="2">The sequence shown here is derived from an EMBL/GenBank/DDBJ whole genome shotgun (WGS) entry which is preliminary data.</text>
</comment>
<evidence type="ECO:0000256" key="1">
    <source>
        <dbReference type="SAM" id="SignalP"/>
    </source>
</evidence>
<accession>A0A841QK87</accession>
<feature type="chain" id="PRO_5032584688" evidence="1">
    <location>
        <begin position="20"/>
        <end position="122"/>
    </location>
</feature>
<dbReference type="Proteomes" id="UP000578000">
    <property type="component" value="Unassembled WGS sequence"/>
</dbReference>
<keyword evidence="3" id="KW-1185">Reference proteome</keyword>
<reference evidence="2 3" key="1">
    <citation type="submission" date="2020-08" db="EMBL/GenBank/DDBJ databases">
        <title>Genomic Encyclopedia of Type Strains, Phase IV (KMG-IV): sequencing the most valuable type-strain genomes for metagenomic binning, comparative biology and taxonomic classification.</title>
        <authorList>
            <person name="Goeker M."/>
        </authorList>
    </citation>
    <scope>NUCLEOTIDE SEQUENCE [LARGE SCALE GENOMIC DNA]</scope>
    <source>
        <strain evidence="2 3">DSM 4491</strain>
    </source>
</reference>
<proteinExistence type="predicted"/>
<evidence type="ECO:0000313" key="2">
    <source>
        <dbReference type="EMBL" id="MBB6458387.1"/>
    </source>
</evidence>
<dbReference type="RefSeq" id="WP_166116560.1">
    <property type="nucleotide sequence ID" value="NZ_BAABDB010000030.1"/>
</dbReference>
<sequence length="122" mass="13311">MFKNMLAAVGLILPISVHAQTSTVIFDHHTYHFKMTRGNIWESPLTPGILDWNFSSGDHTFVVHMAGRSAFYGGVRDSQIPGMGTNAPASNLRCSYDPYNSFIGCKGTLDGHGTFDVMVSGQ</sequence>
<keyword evidence="1" id="KW-0732">Signal</keyword>
<dbReference type="EMBL" id="JACHIE010000019">
    <property type="protein sequence ID" value="MBB6458387.1"/>
    <property type="molecule type" value="Genomic_DNA"/>
</dbReference>
<dbReference type="AlphaFoldDB" id="A0A841QK87"/>
<name>A0A841QK87_9PROT</name>
<protein>
    <submittedName>
        <fullName evidence="2">Uncharacterized protein</fullName>
    </submittedName>
</protein>
<organism evidence="2 3">
    <name type="scientific">Acetobacter lovaniensis</name>
    <dbReference type="NCBI Taxonomy" id="104100"/>
    <lineage>
        <taxon>Bacteria</taxon>
        <taxon>Pseudomonadati</taxon>
        <taxon>Pseudomonadota</taxon>
        <taxon>Alphaproteobacteria</taxon>
        <taxon>Acetobacterales</taxon>
        <taxon>Acetobacteraceae</taxon>
        <taxon>Acetobacter</taxon>
    </lineage>
</organism>
<gene>
    <name evidence="2" type="ORF">HNR55_002994</name>
</gene>
<evidence type="ECO:0000313" key="3">
    <source>
        <dbReference type="Proteomes" id="UP000578000"/>
    </source>
</evidence>
<feature type="signal peptide" evidence="1">
    <location>
        <begin position="1"/>
        <end position="19"/>
    </location>
</feature>